<keyword evidence="5 6" id="KW-0472">Membrane</keyword>
<dbReference type="Proteomes" id="UP000580910">
    <property type="component" value="Unassembled WGS sequence"/>
</dbReference>
<protein>
    <submittedName>
        <fullName evidence="8">Putative RDD family membrane protein YckC</fullName>
    </submittedName>
</protein>
<dbReference type="PANTHER" id="PTHR36115:SF4">
    <property type="entry name" value="MEMBRANE PROTEIN"/>
    <property type="match status" value="1"/>
</dbReference>
<keyword evidence="4 6" id="KW-1133">Transmembrane helix</keyword>
<evidence type="ECO:0000256" key="2">
    <source>
        <dbReference type="ARBA" id="ARBA00022475"/>
    </source>
</evidence>
<evidence type="ECO:0000259" key="7">
    <source>
        <dbReference type="Pfam" id="PF06271"/>
    </source>
</evidence>
<evidence type="ECO:0000256" key="4">
    <source>
        <dbReference type="ARBA" id="ARBA00022989"/>
    </source>
</evidence>
<accession>A0A7W3P9I6</accession>
<evidence type="ECO:0000313" key="9">
    <source>
        <dbReference type="Proteomes" id="UP000580910"/>
    </source>
</evidence>
<evidence type="ECO:0000256" key="6">
    <source>
        <dbReference type="SAM" id="Phobius"/>
    </source>
</evidence>
<dbReference type="GO" id="GO:0005886">
    <property type="term" value="C:plasma membrane"/>
    <property type="evidence" value="ECO:0007669"/>
    <property type="project" value="UniProtKB-SubCell"/>
</dbReference>
<dbReference type="InterPro" id="IPR051791">
    <property type="entry name" value="Pra-immunoreactive"/>
</dbReference>
<evidence type="ECO:0000313" key="8">
    <source>
        <dbReference type="EMBL" id="MBA8803501.1"/>
    </source>
</evidence>
<gene>
    <name evidence="8" type="ORF">FB382_001792</name>
</gene>
<proteinExistence type="predicted"/>
<keyword evidence="9" id="KW-1185">Reference proteome</keyword>
<reference evidence="8 9" key="1">
    <citation type="submission" date="2020-07" db="EMBL/GenBank/DDBJ databases">
        <title>Sequencing the genomes of 1000 actinobacteria strains.</title>
        <authorList>
            <person name="Klenk H.-P."/>
        </authorList>
    </citation>
    <scope>NUCLEOTIDE SEQUENCE [LARGE SCALE GENOMIC DNA]</scope>
    <source>
        <strain evidence="8 9">DSM 21349</strain>
    </source>
</reference>
<feature type="transmembrane region" description="Helical" evidence="6">
    <location>
        <begin position="42"/>
        <end position="62"/>
    </location>
</feature>
<keyword evidence="2" id="KW-1003">Cell membrane</keyword>
<dbReference type="EMBL" id="JACGXA010000001">
    <property type="protein sequence ID" value="MBA8803501.1"/>
    <property type="molecule type" value="Genomic_DNA"/>
</dbReference>
<keyword evidence="3 6" id="KW-0812">Transmembrane</keyword>
<sequence>MTEQPPTPAPGFDPAAGSYSGARAATRPAELLDRFLARLIDGILLAIVNGVIVSAIIVGAVMGDSGGFYAASTWAAGAVSAVVSTVIYLGYFTYLESSRGQTVGKMVMKLHTQGPGGGNPTMEQALRRNIWMGAGILGIVPFLGILGGLAELVAVIMIAVGINNDTVNRQAWHDHFAGETRVVKEV</sequence>
<dbReference type="InterPro" id="IPR010432">
    <property type="entry name" value="RDD"/>
</dbReference>
<feature type="transmembrane region" description="Helical" evidence="6">
    <location>
        <begin position="130"/>
        <end position="162"/>
    </location>
</feature>
<comment type="subcellular location">
    <subcellularLocation>
        <location evidence="1">Cell membrane</location>
        <topology evidence="1">Multi-pass membrane protein</topology>
    </subcellularLocation>
</comment>
<dbReference type="Pfam" id="PF06271">
    <property type="entry name" value="RDD"/>
    <property type="match status" value="1"/>
</dbReference>
<dbReference type="AlphaFoldDB" id="A0A7W3P9I6"/>
<evidence type="ECO:0000256" key="1">
    <source>
        <dbReference type="ARBA" id="ARBA00004651"/>
    </source>
</evidence>
<evidence type="ECO:0000256" key="3">
    <source>
        <dbReference type="ARBA" id="ARBA00022692"/>
    </source>
</evidence>
<feature type="domain" description="RDD" evidence="7">
    <location>
        <begin position="29"/>
        <end position="178"/>
    </location>
</feature>
<dbReference type="RefSeq" id="WP_182538518.1">
    <property type="nucleotide sequence ID" value="NZ_JACGXA010000001.1"/>
</dbReference>
<evidence type="ECO:0000256" key="5">
    <source>
        <dbReference type="ARBA" id="ARBA00023136"/>
    </source>
</evidence>
<name>A0A7W3P9I6_9ACTN</name>
<organism evidence="8 9">
    <name type="scientific">Nocardioides ginsengisegetis</name>
    <dbReference type="NCBI Taxonomy" id="661491"/>
    <lineage>
        <taxon>Bacteria</taxon>
        <taxon>Bacillati</taxon>
        <taxon>Actinomycetota</taxon>
        <taxon>Actinomycetes</taxon>
        <taxon>Propionibacteriales</taxon>
        <taxon>Nocardioidaceae</taxon>
        <taxon>Nocardioides</taxon>
    </lineage>
</organism>
<comment type="caution">
    <text evidence="8">The sequence shown here is derived from an EMBL/GenBank/DDBJ whole genome shotgun (WGS) entry which is preliminary data.</text>
</comment>
<dbReference type="PANTHER" id="PTHR36115">
    <property type="entry name" value="PROLINE-RICH ANTIGEN HOMOLOG-RELATED"/>
    <property type="match status" value="1"/>
</dbReference>
<feature type="transmembrane region" description="Helical" evidence="6">
    <location>
        <begin position="68"/>
        <end position="91"/>
    </location>
</feature>